<evidence type="ECO:0000313" key="2">
    <source>
        <dbReference type="EMBL" id="OPJ80078.1"/>
    </source>
</evidence>
<keyword evidence="1" id="KW-1133">Transmembrane helix</keyword>
<organism evidence="2 3">
    <name type="scientific">Patagioenas fasciata monilis</name>
    <dbReference type="NCBI Taxonomy" id="372326"/>
    <lineage>
        <taxon>Eukaryota</taxon>
        <taxon>Metazoa</taxon>
        <taxon>Chordata</taxon>
        <taxon>Craniata</taxon>
        <taxon>Vertebrata</taxon>
        <taxon>Euteleostomi</taxon>
        <taxon>Archelosauria</taxon>
        <taxon>Archosauria</taxon>
        <taxon>Dinosauria</taxon>
        <taxon>Saurischia</taxon>
        <taxon>Theropoda</taxon>
        <taxon>Coelurosauria</taxon>
        <taxon>Aves</taxon>
        <taxon>Neognathae</taxon>
        <taxon>Neoaves</taxon>
        <taxon>Columbimorphae</taxon>
        <taxon>Columbiformes</taxon>
        <taxon>Columbidae</taxon>
        <taxon>Patagioenas</taxon>
    </lineage>
</organism>
<reference evidence="2 3" key="1">
    <citation type="submission" date="2016-02" db="EMBL/GenBank/DDBJ databases">
        <title>Band-tailed pigeon sequencing and assembly.</title>
        <authorList>
            <person name="Soares A.E."/>
            <person name="Novak B.J."/>
            <person name="Rice E.S."/>
            <person name="O'Connell B."/>
            <person name="Chang D."/>
            <person name="Weber S."/>
            <person name="Shapiro B."/>
        </authorList>
    </citation>
    <scope>NUCLEOTIDE SEQUENCE [LARGE SCALE GENOMIC DNA]</scope>
    <source>
        <strain evidence="2">BTP2013</strain>
        <tissue evidence="2">Blood</tissue>
    </source>
</reference>
<accession>A0A1V4K6L4</accession>
<feature type="transmembrane region" description="Helical" evidence="1">
    <location>
        <begin position="35"/>
        <end position="54"/>
    </location>
</feature>
<dbReference type="EMBL" id="LSYS01004331">
    <property type="protein sequence ID" value="OPJ80078.1"/>
    <property type="molecule type" value="Genomic_DNA"/>
</dbReference>
<gene>
    <name evidence="2" type="ORF">AV530_002473</name>
</gene>
<evidence type="ECO:0000256" key="1">
    <source>
        <dbReference type="SAM" id="Phobius"/>
    </source>
</evidence>
<keyword evidence="1" id="KW-0472">Membrane</keyword>
<protein>
    <submittedName>
        <fullName evidence="2">Uncharacterized protein</fullName>
    </submittedName>
</protein>
<dbReference type="AlphaFoldDB" id="A0A1V4K6L4"/>
<proteinExistence type="predicted"/>
<evidence type="ECO:0000313" key="3">
    <source>
        <dbReference type="Proteomes" id="UP000190648"/>
    </source>
</evidence>
<name>A0A1V4K6L4_PATFA</name>
<comment type="caution">
    <text evidence="2">The sequence shown here is derived from an EMBL/GenBank/DDBJ whole genome shotgun (WGS) entry which is preliminary data.</text>
</comment>
<keyword evidence="3" id="KW-1185">Reference proteome</keyword>
<sequence length="83" mass="9254">MQITEALSQRANIEYVILRAGQLQHRNPAPTSGTLGALTAAFLVGEFIYMSIYFHSHFVTSYGEGFLDVIVLILQVMVMDFSL</sequence>
<dbReference type="Proteomes" id="UP000190648">
    <property type="component" value="Unassembled WGS sequence"/>
</dbReference>
<keyword evidence="1" id="KW-0812">Transmembrane</keyword>